<dbReference type="PIRSF" id="PIRSF003085">
    <property type="entry name" value="CMAS"/>
    <property type="match status" value="1"/>
</dbReference>
<comment type="caution">
    <text evidence="7">The sequence shown here is derived from an EMBL/GenBank/DDBJ whole genome shotgun (WGS) entry which is preliminary data.</text>
</comment>
<proteinExistence type="inferred from homology"/>
<evidence type="ECO:0000313" key="8">
    <source>
        <dbReference type="Proteomes" id="UP000722336"/>
    </source>
</evidence>
<evidence type="ECO:0000256" key="4">
    <source>
        <dbReference type="ARBA" id="ARBA00022691"/>
    </source>
</evidence>
<evidence type="ECO:0000256" key="3">
    <source>
        <dbReference type="ARBA" id="ARBA00022679"/>
    </source>
</evidence>
<dbReference type="RefSeq" id="WP_218443529.1">
    <property type="nucleotide sequence ID" value="NZ_JAGSPA010000001.1"/>
</dbReference>
<dbReference type="Proteomes" id="UP000722336">
    <property type="component" value="Unassembled WGS sequence"/>
</dbReference>
<keyword evidence="2 7" id="KW-0489">Methyltransferase</keyword>
<comment type="similarity">
    <text evidence="1">Belongs to the CFA/CMAS family.</text>
</comment>
<evidence type="ECO:0000256" key="5">
    <source>
        <dbReference type="ARBA" id="ARBA00023098"/>
    </source>
</evidence>
<dbReference type="InterPro" id="IPR003333">
    <property type="entry name" value="CMAS"/>
</dbReference>
<dbReference type="InterPro" id="IPR050723">
    <property type="entry name" value="CFA/CMAS"/>
</dbReference>
<reference evidence="7 8" key="1">
    <citation type="submission" date="2021-04" db="EMBL/GenBank/DDBJ databases">
        <authorList>
            <person name="Pira H."/>
            <person name="Risdian C."/>
            <person name="Wink J."/>
        </authorList>
    </citation>
    <scope>NUCLEOTIDE SEQUENCE [LARGE SCALE GENOMIC DNA]</scope>
    <source>
        <strain evidence="7 8">WHA3</strain>
    </source>
</reference>
<dbReference type="GO" id="GO:0032259">
    <property type="term" value="P:methylation"/>
    <property type="evidence" value="ECO:0007669"/>
    <property type="project" value="UniProtKB-KW"/>
</dbReference>
<name>A0ABS6SBF2_9SPHN</name>
<keyword evidence="8" id="KW-1185">Reference proteome</keyword>
<dbReference type="Pfam" id="PF25371">
    <property type="entry name" value="DUF7884"/>
    <property type="match status" value="1"/>
</dbReference>
<protein>
    <submittedName>
        <fullName evidence="7">Class I SAM-dependent methyltransferase</fullName>
    </submittedName>
</protein>
<dbReference type="InterPro" id="IPR057206">
    <property type="entry name" value="DUF7884"/>
</dbReference>
<keyword evidence="5" id="KW-0443">Lipid metabolism</keyword>
<dbReference type="CDD" id="cd02440">
    <property type="entry name" value="AdoMet_MTases"/>
    <property type="match status" value="1"/>
</dbReference>
<sequence length="411" mass="47529">MSLIETFLSRQITRGELEITFADGTVRTFGAPDAEIDKVRIRFMDRHVPGFIARHPRLGLGEAYMDHRVEVEDHDIRRLITLARRQKPFEAAERDGLAPSWLRRKARDISDLLPRPNDLVRARRNVQHHYDIGDDLYALFLDSEWQYSCAYFTDPGNSLEQAQRDKMAHIAAKLDLKPGQRVLDIGCGWGGLGLYLNRVAGVEVVGVTLSNEQHARARMRAEQAGVADKVDFRLMDYRDVEGPFDRIVSIGMFEHVGSDQFETFFRKCRSLLTPDGVMLLHTIGRYGRPGRTDAFTDKYIFPGGYIPAMSEITSAYEHSRLFMTDTETLRVHYGHTIRHWYDRCLAAREKIIELYDERFFRMWTFYLAGAETVFRYGGMGNYQLQFSRNRYTLPLTRDYIAEAEAKYRALG</sequence>
<evidence type="ECO:0000313" key="7">
    <source>
        <dbReference type="EMBL" id="MBV7255256.1"/>
    </source>
</evidence>
<dbReference type="EMBL" id="JAGSPA010000001">
    <property type="protein sequence ID" value="MBV7255256.1"/>
    <property type="molecule type" value="Genomic_DNA"/>
</dbReference>
<keyword evidence="4" id="KW-0949">S-adenosyl-L-methionine</keyword>
<evidence type="ECO:0000256" key="1">
    <source>
        <dbReference type="ARBA" id="ARBA00010815"/>
    </source>
</evidence>
<keyword evidence="3" id="KW-0808">Transferase</keyword>
<dbReference type="GO" id="GO:0008168">
    <property type="term" value="F:methyltransferase activity"/>
    <property type="evidence" value="ECO:0007669"/>
    <property type="project" value="UniProtKB-KW"/>
</dbReference>
<dbReference type="PANTHER" id="PTHR43667">
    <property type="entry name" value="CYCLOPROPANE-FATTY-ACYL-PHOSPHOLIPID SYNTHASE"/>
    <property type="match status" value="1"/>
</dbReference>
<evidence type="ECO:0000259" key="6">
    <source>
        <dbReference type="Pfam" id="PF25371"/>
    </source>
</evidence>
<feature type="domain" description="DUF7884" evidence="6">
    <location>
        <begin position="8"/>
        <end position="87"/>
    </location>
</feature>
<dbReference type="PANTHER" id="PTHR43667:SF1">
    <property type="entry name" value="CYCLOPROPANE-FATTY-ACYL-PHOSPHOLIPID SYNTHASE"/>
    <property type="match status" value="1"/>
</dbReference>
<accession>A0ABS6SBF2</accession>
<organism evidence="7 8">
    <name type="scientific">Pacificimonas pallii</name>
    <dbReference type="NCBI Taxonomy" id="2827236"/>
    <lineage>
        <taxon>Bacteria</taxon>
        <taxon>Pseudomonadati</taxon>
        <taxon>Pseudomonadota</taxon>
        <taxon>Alphaproteobacteria</taxon>
        <taxon>Sphingomonadales</taxon>
        <taxon>Sphingosinicellaceae</taxon>
        <taxon>Pacificimonas</taxon>
    </lineage>
</organism>
<dbReference type="Pfam" id="PF02353">
    <property type="entry name" value="CMAS"/>
    <property type="match status" value="1"/>
</dbReference>
<gene>
    <name evidence="7" type="ORF">KCG44_00505</name>
</gene>
<evidence type="ECO:0000256" key="2">
    <source>
        <dbReference type="ARBA" id="ARBA00022603"/>
    </source>
</evidence>